<name>A0A9W8NMD8_9PEZI</name>
<reference evidence="1" key="1">
    <citation type="submission" date="2022-07" db="EMBL/GenBank/DDBJ databases">
        <title>Genome Sequence of Xylaria arbuscula.</title>
        <authorList>
            <person name="Buettner E."/>
        </authorList>
    </citation>
    <scope>NUCLEOTIDE SEQUENCE</scope>
    <source>
        <strain evidence="1">VT107</strain>
    </source>
</reference>
<organism evidence="1 2">
    <name type="scientific">Xylaria arbuscula</name>
    <dbReference type="NCBI Taxonomy" id="114810"/>
    <lineage>
        <taxon>Eukaryota</taxon>
        <taxon>Fungi</taxon>
        <taxon>Dikarya</taxon>
        <taxon>Ascomycota</taxon>
        <taxon>Pezizomycotina</taxon>
        <taxon>Sordariomycetes</taxon>
        <taxon>Xylariomycetidae</taxon>
        <taxon>Xylariales</taxon>
        <taxon>Xylariaceae</taxon>
        <taxon>Xylaria</taxon>
    </lineage>
</organism>
<gene>
    <name evidence="1" type="ORF">NPX13_g1485</name>
</gene>
<comment type="caution">
    <text evidence="1">The sequence shown here is derived from an EMBL/GenBank/DDBJ whole genome shotgun (WGS) entry which is preliminary data.</text>
</comment>
<evidence type="ECO:0000313" key="2">
    <source>
        <dbReference type="Proteomes" id="UP001148614"/>
    </source>
</evidence>
<proteinExistence type="predicted"/>
<dbReference type="Proteomes" id="UP001148614">
    <property type="component" value="Unassembled WGS sequence"/>
</dbReference>
<keyword evidence="2" id="KW-1185">Reference proteome</keyword>
<evidence type="ECO:0000313" key="1">
    <source>
        <dbReference type="EMBL" id="KAJ3579077.1"/>
    </source>
</evidence>
<dbReference type="Gene3D" id="2.60.120.260">
    <property type="entry name" value="Galactose-binding domain-like"/>
    <property type="match status" value="1"/>
</dbReference>
<dbReference type="EMBL" id="JANPWZ010000134">
    <property type="protein sequence ID" value="KAJ3579077.1"/>
    <property type="molecule type" value="Genomic_DNA"/>
</dbReference>
<sequence length="93" mass="9428">MAFFADQPAGSNIGVPPPASWHVEYLNSAGAWTAVSLSGSSTYPTAATDSPPEISFETISTTALRAVLTASGGSGQFGGVGVKEWFAYAPTAS</sequence>
<dbReference type="AlphaFoldDB" id="A0A9W8NMD8"/>
<protein>
    <submittedName>
        <fullName evidence="1">Uncharacterized protein</fullName>
    </submittedName>
</protein>
<accession>A0A9W8NMD8</accession>